<comment type="caution">
    <text evidence="1">The sequence shown here is derived from an EMBL/GenBank/DDBJ whole genome shotgun (WGS) entry which is preliminary data.</text>
</comment>
<name>A0AAD7EZA7_9AGAR</name>
<keyword evidence="2" id="KW-1185">Reference proteome</keyword>
<organism evidence="1 2">
    <name type="scientific">Mycena albidolilacea</name>
    <dbReference type="NCBI Taxonomy" id="1033008"/>
    <lineage>
        <taxon>Eukaryota</taxon>
        <taxon>Fungi</taxon>
        <taxon>Dikarya</taxon>
        <taxon>Basidiomycota</taxon>
        <taxon>Agaricomycotina</taxon>
        <taxon>Agaricomycetes</taxon>
        <taxon>Agaricomycetidae</taxon>
        <taxon>Agaricales</taxon>
        <taxon>Marasmiineae</taxon>
        <taxon>Mycenaceae</taxon>
        <taxon>Mycena</taxon>
    </lineage>
</organism>
<dbReference type="Proteomes" id="UP001218218">
    <property type="component" value="Unassembled WGS sequence"/>
</dbReference>
<dbReference type="PANTHER" id="PTHR31912:SF34">
    <property type="entry name" value="NOTOCHORD-RELATED PROTEIN"/>
    <property type="match status" value="1"/>
</dbReference>
<dbReference type="EMBL" id="JARIHO010000006">
    <property type="protein sequence ID" value="KAJ7359609.1"/>
    <property type="molecule type" value="Genomic_DNA"/>
</dbReference>
<sequence length="381" mass="43575">MNKLEAEKEDYEPRATHLRAFCRGSCLPGRLLQQEYHVHYFLTSPNASSTEQFAAFRDQVQSTEKQPVQCYNAATNHISRFIIRAPGLPADNPQQSEEVSHMGSNANFPCRKCHWGGTQIEKETEEKYHQCRLAGAARDTAEIRKNLEEQLQLSMLGDPKAIMEHQRATGTKDKITQHWINITMKAENRQRKQDDIASELKTWLDAQPGDKMNPLLNIVGLDPSQDTPVELLHTILLGVIKYIWHHLNTNQWSDEDRHLLAIRLQSTDLSGLTVPPVRAGYMIQYKNNLIGKHFKTLMQILAFHIHDISTPEQFALVKTAGDLGAHLWVPEINNMEEYLDQLQIAIVNLLDAFDNVDPLRILVKLKVHFLVHIPDDNVLDH</sequence>
<protein>
    <submittedName>
        <fullName evidence="1">Uncharacterized protein</fullName>
    </submittedName>
</protein>
<evidence type="ECO:0000313" key="1">
    <source>
        <dbReference type="EMBL" id="KAJ7359609.1"/>
    </source>
</evidence>
<gene>
    <name evidence="1" type="ORF">DFH08DRAFT_911530</name>
</gene>
<proteinExistence type="predicted"/>
<evidence type="ECO:0000313" key="2">
    <source>
        <dbReference type="Proteomes" id="UP001218218"/>
    </source>
</evidence>
<reference evidence="1" key="1">
    <citation type="submission" date="2023-03" db="EMBL/GenBank/DDBJ databases">
        <title>Massive genome expansion in bonnet fungi (Mycena s.s.) driven by repeated elements and novel gene families across ecological guilds.</title>
        <authorList>
            <consortium name="Lawrence Berkeley National Laboratory"/>
            <person name="Harder C.B."/>
            <person name="Miyauchi S."/>
            <person name="Viragh M."/>
            <person name="Kuo A."/>
            <person name="Thoen E."/>
            <person name="Andreopoulos B."/>
            <person name="Lu D."/>
            <person name="Skrede I."/>
            <person name="Drula E."/>
            <person name="Henrissat B."/>
            <person name="Morin E."/>
            <person name="Kohler A."/>
            <person name="Barry K."/>
            <person name="LaButti K."/>
            <person name="Morin E."/>
            <person name="Salamov A."/>
            <person name="Lipzen A."/>
            <person name="Mereny Z."/>
            <person name="Hegedus B."/>
            <person name="Baldrian P."/>
            <person name="Stursova M."/>
            <person name="Weitz H."/>
            <person name="Taylor A."/>
            <person name="Grigoriev I.V."/>
            <person name="Nagy L.G."/>
            <person name="Martin F."/>
            <person name="Kauserud H."/>
        </authorList>
    </citation>
    <scope>NUCLEOTIDE SEQUENCE</scope>
    <source>
        <strain evidence="1">CBHHK002</strain>
    </source>
</reference>
<accession>A0AAD7EZA7</accession>
<dbReference type="AlphaFoldDB" id="A0AAD7EZA7"/>
<dbReference type="PANTHER" id="PTHR31912">
    <property type="entry name" value="IP13529P"/>
    <property type="match status" value="1"/>
</dbReference>